<dbReference type="PATRIC" id="fig|1309411.5.peg.491"/>
<organism evidence="2 3">
    <name type="scientific">Deinococcus soli</name>
    <name type="common">ex Cha et al. 2016</name>
    <dbReference type="NCBI Taxonomy" id="1309411"/>
    <lineage>
        <taxon>Bacteria</taxon>
        <taxon>Thermotogati</taxon>
        <taxon>Deinococcota</taxon>
        <taxon>Deinococci</taxon>
        <taxon>Deinococcales</taxon>
        <taxon>Deinococcaceae</taxon>
        <taxon>Deinococcus</taxon>
    </lineage>
</organism>
<gene>
    <name evidence="2" type="ORF">SY84_02340</name>
</gene>
<dbReference type="Proteomes" id="UP000034024">
    <property type="component" value="Chromosome"/>
</dbReference>
<name>A0A0F7JMR3_9DEIO</name>
<keyword evidence="1" id="KW-0732">Signal</keyword>
<protein>
    <recommendedName>
        <fullName evidence="4">Lipoprotein</fullName>
    </recommendedName>
</protein>
<feature type="chain" id="PRO_5002517102" description="Lipoprotein" evidence="1">
    <location>
        <begin position="29"/>
        <end position="151"/>
    </location>
</feature>
<dbReference type="AlphaFoldDB" id="A0A0F7JMR3"/>
<accession>A0A0F7JMR3</accession>
<dbReference type="RefSeq" id="WP_046842648.1">
    <property type="nucleotide sequence ID" value="NZ_BMHJ01000021.1"/>
</dbReference>
<evidence type="ECO:0000256" key="1">
    <source>
        <dbReference type="SAM" id="SignalP"/>
    </source>
</evidence>
<dbReference type="OrthoDB" id="66454at2"/>
<dbReference type="EMBL" id="CP011389">
    <property type="protein sequence ID" value="AKH16073.1"/>
    <property type="molecule type" value="Genomic_DNA"/>
</dbReference>
<evidence type="ECO:0000313" key="2">
    <source>
        <dbReference type="EMBL" id="AKH16073.1"/>
    </source>
</evidence>
<proteinExistence type="predicted"/>
<evidence type="ECO:0008006" key="4">
    <source>
        <dbReference type="Google" id="ProtNLM"/>
    </source>
</evidence>
<reference evidence="2 3" key="1">
    <citation type="submission" date="2015-01" db="EMBL/GenBank/DDBJ databases">
        <title>Deinococcus soli/N5/whole genome sequencing.</title>
        <authorList>
            <person name="Kim M.K."/>
            <person name="Srinivasan S."/>
            <person name="Lee J.-J."/>
        </authorList>
    </citation>
    <scope>NUCLEOTIDE SEQUENCE [LARGE SCALE GENOMIC DNA]</scope>
    <source>
        <strain evidence="2 3">N5</strain>
    </source>
</reference>
<keyword evidence="3" id="KW-1185">Reference proteome</keyword>
<evidence type="ECO:0000313" key="3">
    <source>
        <dbReference type="Proteomes" id="UP000034024"/>
    </source>
</evidence>
<dbReference type="PROSITE" id="PS51257">
    <property type="entry name" value="PROKAR_LIPOPROTEIN"/>
    <property type="match status" value="1"/>
</dbReference>
<feature type="signal peptide" evidence="1">
    <location>
        <begin position="1"/>
        <end position="28"/>
    </location>
</feature>
<dbReference type="KEGG" id="dch:SY84_02340"/>
<sequence length="151" mass="15493">MNLKVLPVLLALPLLGACAPVASLLANAEADGPAPRRAGPLVVGQTWTVSGPVDGRTVTQSVNITDLVDVADGTASVNGRDQADAFGAGRAGFTVATYDGSRRTLRFDWIAENGATYSCRIGTLLSQPYQGELTLKTGGRTATGTCSAVSN</sequence>